<protein>
    <submittedName>
        <fullName evidence="2">Uncharacterized protein</fullName>
    </submittedName>
</protein>
<feature type="compositionally biased region" description="Basic and acidic residues" evidence="1">
    <location>
        <begin position="15"/>
        <end position="24"/>
    </location>
</feature>
<proteinExistence type="predicted"/>
<reference evidence="2 3" key="1">
    <citation type="submission" date="2017-02" db="EMBL/GenBank/DDBJ databases">
        <authorList>
            <person name="Peterson S.W."/>
        </authorList>
    </citation>
    <scope>NUCLEOTIDE SEQUENCE [LARGE SCALE GENOMIC DNA]</scope>
    <source>
        <strain evidence="2 3">LMG 22410</strain>
    </source>
</reference>
<organism evidence="2 3">
    <name type="scientific">Agrococcus casei LMG 22410</name>
    <dbReference type="NCBI Taxonomy" id="1255656"/>
    <lineage>
        <taxon>Bacteria</taxon>
        <taxon>Bacillati</taxon>
        <taxon>Actinomycetota</taxon>
        <taxon>Actinomycetes</taxon>
        <taxon>Micrococcales</taxon>
        <taxon>Microbacteriaceae</taxon>
        <taxon>Agrococcus</taxon>
    </lineage>
</organism>
<gene>
    <name evidence="2" type="ORF">CZ674_04025</name>
</gene>
<dbReference type="Proteomes" id="UP000195787">
    <property type="component" value="Unassembled WGS sequence"/>
</dbReference>
<dbReference type="EMBL" id="FUHU01000020">
    <property type="protein sequence ID" value="SJM53981.1"/>
    <property type="molecule type" value="Genomic_DNA"/>
</dbReference>
<dbReference type="AlphaFoldDB" id="A0A1R4FDU9"/>
<evidence type="ECO:0000256" key="1">
    <source>
        <dbReference type="SAM" id="MobiDB-lite"/>
    </source>
</evidence>
<sequence>MTLPTKIGSAAGLRRGAERMRRSADQTTEGECASGVRLAGPRTAGQHAQRGSATR</sequence>
<name>A0A1R4FDU9_9MICO</name>
<keyword evidence="3" id="KW-1185">Reference proteome</keyword>
<evidence type="ECO:0000313" key="2">
    <source>
        <dbReference type="EMBL" id="SJM53981.1"/>
    </source>
</evidence>
<accession>A0A1R4FDU9</accession>
<evidence type="ECO:0000313" key="3">
    <source>
        <dbReference type="Proteomes" id="UP000195787"/>
    </source>
</evidence>
<feature type="region of interest" description="Disordered" evidence="1">
    <location>
        <begin position="1"/>
        <end position="55"/>
    </location>
</feature>